<dbReference type="GO" id="GO:0000155">
    <property type="term" value="F:phosphorelay sensor kinase activity"/>
    <property type="evidence" value="ECO:0007669"/>
    <property type="project" value="InterPro"/>
</dbReference>
<evidence type="ECO:0000256" key="3">
    <source>
        <dbReference type="ARBA" id="ARBA00023012"/>
    </source>
</evidence>
<dbReference type="RefSeq" id="WP_187080355.1">
    <property type="nucleotide sequence ID" value="NZ_JACORU010000001.1"/>
</dbReference>
<evidence type="ECO:0000313" key="8">
    <source>
        <dbReference type="Proteomes" id="UP000596827"/>
    </source>
</evidence>
<keyword evidence="5" id="KW-1133">Transmembrane helix</keyword>
<gene>
    <name evidence="7" type="ORF">H8R02_05740</name>
</gene>
<dbReference type="PANTHER" id="PTHR24421">
    <property type="entry name" value="NITRATE/NITRITE SENSOR PROTEIN NARX-RELATED"/>
    <property type="match status" value="1"/>
</dbReference>
<dbReference type="Pfam" id="PF02518">
    <property type="entry name" value="HATPase_c"/>
    <property type="match status" value="1"/>
</dbReference>
<dbReference type="Gene3D" id="3.30.565.10">
    <property type="entry name" value="Histidine kinase-like ATPase, C-terminal domain"/>
    <property type="match status" value="1"/>
</dbReference>
<evidence type="ECO:0000313" key="7">
    <source>
        <dbReference type="EMBL" id="MBC5763943.1"/>
    </source>
</evidence>
<feature type="coiled-coil region" evidence="4">
    <location>
        <begin position="476"/>
        <end position="503"/>
    </location>
</feature>
<dbReference type="Proteomes" id="UP000596827">
    <property type="component" value="Unassembled WGS sequence"/>
</dbReference>
<dbReference type="CDD" id="cd00130">
    <property type="entry name" value="PAS"/>
    <property type="match status" value="1"/>
</dbReference>
<feature type="domain" description="PAS" evidence="6">
    <location>
        <begin position="360"/>
        <end position="434"/>
    </location>
</feature>
<dbReference type="EMBL" id="JACORU010000001">
    <property type="protein sequence ID" value="MBC5763943.1"/>
    <property type="molecule type" value="Genomic_DNA"/>
</dbReference>
<dbReference type="PROSITE" id="PS50112">
    <property type="entry name" value="PAS"/>
    <property type="match status" value="1"/>
</dbReference>
<dbReference type="InterPro" id="IPR011712">
    <property type="entry name" value="Sig_transdc_His_kin_sub3_dim/P"/>
</dbReference>
<evidence type="ECO:0000256" key="2">
    <source>
        <dbReference type="ARBA" id="ARBA00022777"/>
    </source>
</evidence>
<dbReference type="NCBIfam" id="TIGR00229">
    <property type="entry name" value="sensory_box"/>
    <property type="match status" value="1"/>
</dbReference>
<dbReference type="SMART" id="SM00387">
    <property type="entry name" value="HATPase_c"/>
    <property type="match status" value="1"/>
</dbReference>
<organism evidence="7 8">
    <name type="scientific">Ramlibacter albus</name>
    <dbReference type="NCBI Taxonomy" id="2079448"/>
    <lineage>
        <taxon>Bacteria</taxon>
        <taxon>Pseudomonadati</taxon>
        <taxon>Pseudomonadota</taxon>
        <taxon>Betaproteobacteria</taxon>
        <taxon>Burkholderiales</taxon>
        <taxon>Comamonadaceae</taxon>
        <taxon>Ramlibacter</taxon>
    </lineage>
</organism>
<evidence type="ECO:0000256" key="5">
    <source>
        <dbReference type="SAM" id="Phobius"/>
    </source>
</evidence>
<keyword evidence="2" id="KW-0418">Kinase</keyword>
<dbReference type="Pfam" id="PF07730">
    <property type="entry name" value="HisKA_3"/>
    <property type="match status" value="1"/>
</dbReference>
<dbReference type="GO" id="GO:0046983">
    <property type="term" value="F:protein dimerization activity"/>
    <property type="evidence" value="ECO:0007669"/>
    <property type="project" value="InterPro"/>
</dbReference>
<keyword evidence="4" id="KW-0175">Coiled coil</keyword>
<comment type="caution">
    <text evidence="7">The sequence shown here is derived from an EMBL/GenBank/DDBJ whole genome shotgun (WGS) entry which is preliminary data.</text>
</comment>
<dbReference type="CDD" id="cd16917">
    <property type="entry name" value="HATPase_UhpB-NarQ-NarX-like"/>
    <property type="match status" value="1"/>
</dbReference>
<dbReference type="GO" id="GO:0016020">
    <property type="term" value="C:membrane"/>
    <property type="evidence" value="ECO:0007669"/>
    <property type="project" value="InterPro"/>
</dbReference>
<dbReference type="InterPro" id="IPR013767">
    <property type="entry name" value="PAS_fold"/>
</dbReference>
<dbReference type="AlphaFoldDB" id="A0A923S1Q7"/>
<dbReference type="Gene3D" id="1.20.5.1930">
    <property type="match status" value="1"/>
</dbReference>
<sequence length="709" mass="75578">MQPDRPEPAPPVRHLLARLAAVMQVPVLAACVALFVIQWDNQMDHAREEMRTTTSAIAAKLRERFAAIERRMDKLAAEVPPGDDPQALAEFHAKASRVARELEVEVIVLVRPDGQQVVNTRVPFGSPLPHSPEGMLKAVRTGRPAVSDLAVAPVAKVHAAGLSVPVIRDGHIAYGLNAGLEHTNFRRLLDTVALPEGWSACIADTRRTVVAHRGGGRERPVGQAYPHVQPGTDTAGDHGPFDVEEGGSPAQVFSRVSASTGWSSHVTVPHSVLYAPLRHAAAELALALAVVFLLSMWGATRVARRIAQSVERLGEMARSFPAPAGVHLPARSFREADEVASALADSACKLAESGDALRRSEQRLQTILQTASSAIIVTDEAHQVVVFNAAAEAIFGHCAQDMLGRCASELFAPRTWARLTQTCRAGREGATENKPIPCVGTRAGGAHFPAEMLFSSFIDSDDSSYCTLIVRDVTQRVRDQRDLRAARDELRRVNENFQRTLLKEMDSQLAAIARELHDAVASSLAGVALVAAGAKVATVDRPRVVDMLEKIQQQVQQAAQKVRQVSRGLMPAGEEAGALVPALERLATEMSATGGIDVSFLSRGMFGDVPATTSGHVYRIAQEAIANALRHGGATRVRVTLAGTGGAYRLVVADDGMGCDLARQAGSASGIGLRSIRARAAAIDGKAVLRGAPGRGCRVGVCWPAATRP</sequence>
<dbReference type="InterPro" id="IPR050482">
    <property type="entry name" value="Sensor_HK_TwoCompSys"/>
</dbReference>
<evidence type="ECO:0000256" key="1">
    <source>
        <dbReference type="ARBA" id="ARBA00022679"/>
    </source>
</evidence>
<keyword evidence="1" id="KW-0808">Transferase</keyword>
<name>A0A923S1Q7_9BURK</name>
<reference evidence="7" key="1">
    <citation type="submission" date="2020-08" db="EMBL/GenBank/DDBJ databases">
        <title>Ramlibacter sp. GTP1 16S ribosomal RNA gene genome sequencing and assembly.</title>
        <authorList>
            <person name="Kang M."/>
        </authorList>
    </citation>
    <scope>NUCLEOTIDE SEQUENCE</scope>
    <source>
        <strain evidence="7">GTP1</strain>
    </source>
</reference>
<dbReference type="SMART" id="SM00091">
    <property type="entry name" value="PAS"/>
    <property type="match status" value="1"/>
</dbReference>
<feature type="transmembrane region" description="Helical" evidence="5">
    <location>
        <begin position="15"/>
        <end position="37"/>
    </location>
</feature>
<feature type="transmembrane region" description="Helical" evidence="5">
    <location>
        <begin position="280"/>
        <end position="299"/>
    </location>
</feature>
<evidence type="ECO:0000256" key="4">
    <source>
        <dbReference type="SAM" id="Coils"/>
    </source>
</evidence>
<keyword evidence="3" id="KW-0902">Two-component regulatory system</keyword>
<dbReference type="InterPro" id="IPR036890">
    <property type="entry name" value="HATPase_C_sf"/>
</dbReference>
<dbReference type="PROSITE" id="PS51257">
    <property type="entry name" value="PROKAR_LIPOPROTEIN"/>
    <property type="match status" value="1"/>
</dbReference>
<proteinExistence type="predicted"/>
<dbReference type="InterPro" id="IPR000014">
    <property type="entry name" value="PAS"/>
</dbReference>
<dbReference type="GO" id="GO:0006355">
    <property type="term" value="P:regulation of DNA-templated transcription"/>
    <property type="evidence" value="ECO:0007669"/>
    <property type="project" value="InterPro"/>
</dbReference>
<keyword evidence="8" id="KW-1185">Reference proteome</keyword>
<dbReference type="InterPro" id="IPR003594">
    <property type="entry name" value="HATPase_dom"/>
</dbReference>
<dbReference type="InterPro" id="IPR035965">
    <property type="entry name" value="PAS-like_dom_sf"/>
</dbReference>
<dbReference type="Gene3D" id="3.30.450.20">
    <property type="entry name" value="PAS domain"/>
    <property type="match status" value="2"/>
</dbReference>
<dbReference type="SUPFAM" id="SSF55785">
    <property type="entry name" value="PYP-like sensor domain (PAS domain)"/>
    <property type="match status" value="1"/>
</dbReference>
<keyword evidence="5" id="KW-0812">Transmembrane</keyword>
<dbReference type="SUPFAM" id="SSF55874">
    <property type="entry name" value="ATPase domain of HSP90 chaperone/DNA topoisomerase II/histidine kinase"/>
    <property type="match status" value="1"/>
</dbReference>
<evidence type="ECO:0000259" key="6">
    <source>
        <dbReference type="PROSITE" id="PS50112"/>
    </source>
</evidence>
<protein>
    <submittedName>
        <fullName evidence="7">PAS domain S-box protein</fullName>
    </submittedName>
</protein>
<keyword evidence="5" id="KW-0472">Membrane</keyword>
<dbReference type="Pfam" id="PF00989">
    <property type="entry name" value="PAS"/>
    <property type="match status" value="1"/>
</dbReference>
<accession>A0A923S1Q7</accession>